<dbReference type="EMBL" id="NBSK02000007">
    <property type="protein sequence ID" value="KAJ0196065.1"/>
    <property type="molecule type" value="Genomic_DNA"/>
</dbReference>
<dbReference type="GO" id="GO:0010106">
    <property type="term" value="P:cellular response to iron ion starvation"/>
    <property type="evidence" value="ECO:0007669"/>
    <property type="project" value="InterPro"/>
</dbReference>
<dbReference type="PANTHER" id="PTHR31569:SF4">
    <property type="entry name" value="SWIM-TYPE DOMAIN-CONTAINING PROTEIN"/>
    <property type="match status" value="1"/>
</dbReference>
<proteinExistence type="predicted"/>
<dbReference type="InterPro" id="IPR014842">
    <property type="entry name" value="AFT"/>
</dbReference>
<evidence type="ECO:0000313" key="1">
    <source>
        <dbReference type="EMBL" id="KAJ0196065.1"/>
    </source>
</evidence>
<gene>
    <name evidence="1" type="ORF">LSAT_V11C700368760</name>
</gene>
<evidence type="ECO:0008006" key="3">
    <source>
        <dbReference type="Google" id="ProtNLM"/>
    </source>
</evidence>
<accession>A0A9R1V0D1</accession>
<dbReference type="GO" id="GO:0000981">
    <property type="term" value="F:DNA-binding transcription factor activity, RNA polymerase II-specific"/>
    <property type="evidence" value="ECO:0007669"/>
    <property type="project" value="InterPro"/>
</dbReference>
<evidence type="ECO:0000313" key="2">
    <source>
        <dbReference type="Proteomes" id="UP000235145"/>
    </source>
</evidence>
<dbReference type="GO" id="GO:0045944">
    <property type="term" value="P:positive regulation of transcription by RNA polymerase II"/>
    <property type="evidence" value="ECO:0007669"/>
    <property type="project" value="InterPro"/>
</dbReference>
<organism evidence="1 2">
    <name type="scientific">Lactuca sativa</name>
    <name type="common">Garden lettuce</name>
    <dbReference type="NCBI Taxonomy" id="4236"/>
    <lineage>
        <taxon>Eukaryota</taxon>
        <taxon>Viridiplantae</taxon>
        <taxon>Streptophyta</taxon>
        <taxon>Embryophyta</taxon>
        <taxon>Tracheophyta</taxon>
        <taxon>Spermatophyta</taxon>
        <taxon>Magnoliopsida</taxon>
        <taxon>eudicotyledons</taxon>
        <taxon>Gunneridae</taxon>
        <taxon>Pentapetalae</taxon>
        <taxon>asterids</taxon>
        <taxon>campanulids</taxon>
        <taxon>Asterales</taxon>
        <taxon>Asteraceae</taxon>
        <taxon>Cichorioideae</taxon>
        <taxon>Cichorieae</taxon>
        <taxon>Lactucinae</taxon>
        <taxon>Lactuca</taxon>
    </lineage>
</organism>
<comment type="caution">
    <text evidence="1">The sequence shown here is derived from an EMBL/GenBank/DDBJ whole genome shotgun (WGS) entry which is preliminary data.</text>
</comment>
<sequence length="465" mass="54354">MFMLFGINVFARDEDTSIKNSPFSTKHMFNSREELFEWTQNKARSLGYVIINRRSKAYANNFVYKVVLMCDRSGEFKATNMIRAFGTRKTNCKFELEGKYSKEHNKWTSRVICDDHNHPPTQHMEGHPYVRHLSVDETRLVEDLTIKNLAPRDILSTLKAQKENNASVAQTIYNAQEKIRRREQAGKTPMQVLMSILHANNYLYELTTGDSNELENLFFVHPTSWKIWRAFPHVSMIDVTYKTNKYIIRLEKEANYTWVLNCVKSILDKCMHPRIITLDEDHKSFRILWRLLVESSTLMAYMENYKRLQSMLINYPRKLVHQHLNFGNNTTNRAESQRSKLKKNLNSSNSNLDKFVQRISQVVRSQLTSINESFENSLTVRYNHHNLSCFQLLRGHVSNQALDIILGEIQSLGDLMLDTSNRGQDIPLDSIDIFWRKLDISDTTSAVDDDINCDDVVDKFKENFN</sequence>
<dbReference type="AlphaFoldDB" id="A0A9R1V0D1"/>
<dbReference type="Pfam" id="PF08731">
    <property type="entry name" value="AFT"/>
    <property type="match status" value="1"/>
</dbReference>
<protein>
    <recommendedName>
        <fullName evidence="3">Protein FAR1-RELATED SEQUENCE</fullName>
    </recommendedName>
</protein>
<name>A0A9R1V0D1_LACSA</name>
<dbReference type="InterPro" id="IPR052579">
    <property type="entry name" value="Zinc_finger_SWIM"/>
</dbReference>
<dbReference type="PANTHER" id="PTHR31569">
    <property type="entry name" value="SWIM-TYPE DOMAIN-CONTAINING PROTEIN"/>
    <property type="match status" value="1"/>
</dbReference>
<dbReference type="Proteomes" id="UP000235145">
    <property type="component" value="Unassembled WGS sequence"/>
</dbReference>
<reference evidence="1 2" key="1">
    <citation type="journal article" date="2017" name="Nat. Commun.">
        <title>Genome assembly with in vitro proximity ligation data and whole-genome triplication in lettuce.</title>
        <authorList>
            <person name="Reyes-Chin-Wo S."/>
            <person name="Wang Z."/>
            <person name="Yang X."/>
            <person name="Kozik A."/>
            <person name="Arikit S."/>
            <person name="Song C."/>
            <person name="Xia L."/>
            <person name="Froenicke L."/>
            <person name="Lavelle D.O."/>
            <person name="Truco M.J."/>
            <person name="Xia R."/>
            <person name="Zhu S."/>
            <person name="Xu C."/>
            <person name="Xu H."/>
            <person name="Xu X."/>
            <person name="Cox K."/>
            <person name="Korf I."/>
            <person name="Meyers B.C."/>
            <person name="Michelmore R.W."/>
        </authorList>
    </citation>
    <scope>NUCLEOTIDE SEQUENCE [LARGE SCALE GENOMIC DNA]</scope>
    <source>
        <strain evidence="2">cv. Salinas</strain>
        <tissue evidence="1">Seedlings</tissue>
    </source>
</reference>
<keyword evidence="2" id="KW-1185">Reference proteome</keyword>